<reference evidence="1" key="2">
    <citation type="journal article" date="2014" name="ISME J.">
        <title>Microbial stratification in low pH oxic and suboxic macroscopic growths along an acid mine drainage.</title>
        <authorList>
            <person name="Mendez-Garcia C."/>
            <person name="Mesa V."/>
            <person name="Sprenger R.R."/>
            <person name="Richter M."/>
            <person name="Diez M.S."/>
            <person name="Solano J."/>
            <person name="Bargiela R."/>
            <person name="Golyshina O.V."/>
            <person name="Manteca A."/>
            <person name="Ramos J.L."/>
            <person name="Gallego J.R."/>
            <person name="Llorente I."/>
            <person name="Martins Dos Santos V.A."/>
            <person name="Jensen O.N."/>
            <person name="Pelaez A.I."/>
            <person name="Sanchez J."/>
            <person name="Ferrer M."/>
        </authorList>
    </citation>
    <scope>NUCLEOTIDE SEQUENCE</scope>
</reference>
<dbReference type="SUPFAM" id="SSF116734">
    <property type="entry name" value="DNA methylase specificity domain"/>
    <property type="match status" value="1"/>
</dbReference>
<sequence>MGHIQRHHLTDAKLAVPPAALLRAADVVMAPMIDDIWRLSVQSRTLATLRDALLPKLVSGEIRVHQAESLGDGALG</sequence>
<comment type="caution">
    <text evidence="1">The sequence shown here is derived from an EMBL/GenBank/DDBJ whole genome shotgun (WGS) entry which is preliminary data.</text>
</comment>
<gene>
    <name evidence="1" type="ORF">B2A_11297</name>
</gene>
<proteinExistence type="predicted"/>
<name>T0Z0U5_9ZZZZ</name>
<dbReference type="AlphaFoldDB" id="T0Z0U5"/>
<dbReference type="EMBL" id="AUZZ01008144">
    <property type="protein sequence ID" value="EQD38923.1"/>
    <property type="molecule type" value="Genomic_DNA"/>
</dbReference>
<organism evidence="1">
    <name type="scientific">mine drainage metagenome</name>
    <dbReference type="NCBI Taxonomy" id="410659"/>
    <lineage>
        <taxon>unclassified sequences</taxon>
        <taxon>metagenomes</taxon>
        <taxon>ecological metagenomes</taxon>
    </lineage>
</organism>
<reference evidence="1" key="1">
    <citation type="submission" date="2013-08" db="EMBL/GenBank/DDBJ databases">
        <authorList>
            <person name="Mendez C."/>
            <person name="Richter M."/>
            <person name="Ferrer M."/>
            <person name="Sanchez J."/>
        </authorList>
    </citation>
    <scope>NUCLEOTIDE SEQUENCE</scope>
</reference>
<accession>T0Z0U5</accession>
<protein>
    <submittedName>
        <fullName evidence="1">Restriction modification system DNA specificity domain protein</fullName>
    </submittedName>
</protein>
<evidence type="ECO:0000313" key="1">
    <source>
        <dbReference type="EMBL" id="EQD38923.1"/>
    </source>
</evidence>